<reference evidence="6 7" key="1">
    <citation type="submission" date="2020-08" db="EMBL/GenBank/DDBJ databases">
        <title>Genomic Encyclopedia of Type Strains, Phase IV (KMG-V): Genome sequencing to study the core and pangenomes of soil and plant-associated prokaryotes.</title>
        <authorList>
            <person name="Whitman W."/>
        </authorList>
    </citation>
    <scope>NUCLEOTIDE SEQUENCE [LARGE SCALE GENOMIC DNA]</scope>
    <source>
        <strain evidence="6 7">SEMIA 415</strain>
    </source>
</reference>
<dbReference type="SMART" id="SM00283">
    <property type="entry name" value="MA"/>
    <property type="match status" value="1"/>
</dbReference>
<dbReference type="SUPFAM" id="SSF58104">
    <property type="entry name" value="Methyl-accepting chemotaxis protein (MCP) signaling domain"/>
    <property type="match status" value="1"/>
</dbReference>
<keyword evidence="4" id="KW-0807">Transducer</keyword>
<dbReference type="Proteomes" id="UP000538507">
    <property type="component" value="Unassembled WGS sequence"/>
</dbReference>
<evidence type="ECO:0000259" key="5">
    <source>
        <dbReference type="PROSITE" id="PS50111"/>
    </source>
</evidence>
<dbReference type="EMBL" id="JACIGO010000006">
    <property type="protein sequence ID" value="MBB4292554.1"/>
    <property type="molecule type" value="Genomic_DNA"/>
</dbReference>
<comment type="subcellular location">
    <subcellularLocation>
        <location evidence="1">Membrane</location>
    </subcellularLocation>
</comment>
<dbReference type="PRINTS" id="PR00260">
    <property type="entry name" value="CHEMTRNSDUCR"/>
</dbReference>
<dbReference type="AlphaFoldDB" id="A0AAE2MNN3"/>
<dbReference type="InterPro" id="IPR012292">
    <property type="entry name" value="Globin/Proto"/>
</dbReference>
<dbReference type="InterPro" id="IPR004089">
    <property type="entry name" value="MCPsignal_dom"/>
</dbReference>
<dbReference type="GO" id="GO:0019825">
    <property type="term" value="F:oxygen binding"/>
    <property type="evidence" value="ECO:0007669"/>
    <property type="project" value="InterPro"/>
</dbReference>
<dbReference type="RefSeq" id="WP_183609260.1">
    <property type="nucleotide sequence ID" value="NZ_JACHAZ010000005.1"/>
</dbReference>
<dbReference type="GO" id="GO:0007165">
    <property type="term" value="P:signal transduction"/>
    <property type="evidence" value="ECO:0007669"/>
    <property type="project" value="UniProtKB-KW"/>
</dbReference>
<evidence type="ECO:0000313" key="6">
    <source>
        <dbReference type="EMBL" id="MBB4292554.1"/>
    </source>
</evidence>
<comment type="similarity">
    <text evidence="3">Belongs to the methyl-accepting chemotaxis (MCP) protein family.</text>
</comment>
<sequence>MKKIEDQIQRWTDAQKRVGTEVRDLIQSNLRHVLSCAYRSVDPNFKELPEELFQQELRKFQRIATGDFSEAYFTEQATIARNIAQMVEYPAYLSPGYASYAAELTITLIDATKWKTANKRRELIRSLLKSIFADVSVAMYHFFSEISAAAEKERLEFDRRHKESEAEADRISMATLSDALTALANRDLTYRIRAEFPAKSENAKQNFNGATEELLDAMYRISAAAEEIRTGTEEIATASGDLSRRTEQQANSIERTAAAIQEITTTVRRTSEDARQANEVASATKADVARSGEIMSHAEDAMSKIAKSSQEISQITAVIDEIAFQTNLLALNAGVEAARAGDAGKGFAVVASEVRALAQRSGEAAKEIRGLIAASSEQVQHGVKLVENTSQTLGVIVSKVNEIDSLIGAIATAAQEQATGLADVNSAIVQMDTVTQKNAAMVEETTGAASDLRARTKQLTDLVSLFKIVDSSDHSRVAIRNGIAA</sequence>
<evidence type="ECO:0000256" key="4">
    <source>
        <dbReference type="PROSITE-ProRule" id="PRU00284"/>
    </source>
</evidence>
<dbReference type="GO" id="GO:0016020">
    <property type="term" value="C:membrane"/>
    <property type="evidence" value="ECO:0007669"/>
    <property type="project" value="UniProtKB-SubCell"/>
</dbReference>
<name>A0AAE2MNN3_RHILE</name>
<dbReference type="GO" id="GO:0020037">
    <property type="term" value="F:heme binding"/>
    <property type="evidence" value="ECO:0007669"/>
    <property type="project" value="InterPro"/>
</dbReference>
<proteinExistence type="inferred from homology"/>
<dbReference type="GO" id="GO:0006935">
    <property type="term" value="P:chemotaxis"/>
    <property type="evidence" value="ECO:0007669"/>
    <property type="project" value="UniProtKB-KW"/>
</dbReference>
<dbReference type="FunFam" id="1.10.287.950:FF:000001">
    <property type="entry name" value="Methyl-accepting chemotaxis sensory transducer"/>
    <property type="match status" value="1"/>
</dbReference>
<dbReference type="InterPro" id="IPR004090">
    <property type="entry name" value="Chemotax_Me-accpt_rcpt"/>
</dbReference>
<dbReference type="CDD" id="cd11386">
    <property type="entry name" value="MCP_signal"/>
    <property type="match status" value="1"/>
</dbReference>
<evidence type="ECO:0000256" key="1">
    <source>
        <dbReference type="ARBA" id="ARBA00004370"/>
    </source>
</evidence>
<organism evidence="6 7">
    <name type="scientific">Rhizobium leguminosarum</name>
    <dbReference type="NCBI Taxonomy" id="384"/>
    <lineage>
        <taxon>Bacteria</taxon>
        <taxon>Pseudomonadati</taxon>
        <taxon>Pseudomonadota</taxon>
        <taxon>Alphaproteobacteria</taxon>
        <taxon>Hyphomicrobiales</taxon>
        <taxon>Rhizobiaceae</taxon>
        <taxon>Rhizobium/Agrobacterium group</taxon>
        <taxon>Rhizobium</taxon>
    </lineage>
</organism>
<evidence type="ECO:0000256" key="3">
    <source>
        <dbReference type="ARBA" id="ARBA00029447"/>
    </source>
</evidence>
<feature type="domain" description="Methyl-accepting transducer" evidence="5">
    <location>
        <begin position="224"/>
        <end position="453"/>
    </location>
</feature>
<evidence type="ECO:0000256" key="2">
    <source>
        <dbReference type="ARBA" id="ARBA00022500"/>
    </source>
</evidence>
<dbReference type="InterPro" id="IPR051310">
    <property type="entry name" value="MCP_chemotaxis"/>
</dbReference>
<evidence type="ECO:0000313" key="7">
    <source>
        <dbReference type="Proteomes" id="UP000538507"/>
    </source>
</evidence>
<dbReference type="Gene3D" id="1.10.287.950">
    <property type="entry name" value="Methyl-accepting chemotaxis protein"/>
    <property type="match status" value="1"/>
</dbReference>
<dbReference type="PROSITE" id="PS50111">
    <property type="entry name" value="CHEMOTAXIS_TRANSDUC_2"/>
    <property type="match status" value="1"/>
</dbReference>
<gene>
    <name evidence="6" type="ORF">GGE16_004633</name>
</gene>
<dbReference type="Gene3D" id="1.10.490.10">
    <property type="entry name" value="Globins"/>
    <property type="match status" value="1"/>
</dbReference>
<protein>
    <submittedName>
        <fullName evidence="6">Methyl-accepting chemotaxis protein</fullName>
    </submittedName>
</protein>
<comment type="caution">
    <text evidence="6">The sequence shown here is derived from an EMBL/GenBank/DDBJ whole genome shotgun (WGS) entry which is preliminary data.</text>
</comment>
<dbReference type="GO" id="GO:0004888">
    <property type="term" value="F:transmembrane signaling receptor activity"/>
    <property type="evidence" value="ECO:0007669"/>
    <property type="project" value="InterPro"/>
</dbReference>
<dbReference type="Pfam" id="PF00015">
    <property type="entry name" value="MCPsignal"/>
    <property type="match status" value="1"/>
</dbReference>
<dbReference type="PANTHER" id="PTHR43531">
    <property type="entry name" value="PROTEIN ICFG"/>
    <property type="match status" value="1"/>
</dbReference>
<dbReference type="PANTHER" id="PTHR43531:SF11">
    <property type="entry name" value="METHYL-ACCEPTING CHEMOTAXIS PROTEIN 3"/>
    <property type="match status" value="1"/>
</dbReference>
<accession>A0AAE2MNN3</accession>
<keyword evidence="2" id="KW-0145">Chemotaxis</keyword>